<dbReference type="AlphaFoldDB" id="A0A4V2PZN9"/>
<feature type="short sequence motif" description="GXSXG" evidence="4">
    <location>
        <begin position="44"/>
        <end position="48"/>
    </location>
</feature>
<evidence type="ECO:0000256" key="4">
    <source>
        <dbReference type="PROSITE-ProRule" id="PRU01161"/>
    </source>
</evidence>
<dbReference type="InterPro" id="IPR016035">
    <property type="entry name" value="Acyl_Trfase/lysoPLipase"/>
</dbReference>
<dbReference type="CDD" id="cd07209">
    <property type="entry name" value="Pat_hypo_Ecoli_Z1214_like"/>
    <property type="match status" value="1"/>
</dbReference>
<protein>
    <submittedName>
        <fullName evidence="6">NTE family protein</fullName>
    </submittedName>
</protein>
<gene>
    <name evidence="6" type="ORF">EDC19_2340</name>
</gene>
<evidence type="ECO:0000313" key="6">
    <source>
        <dbReference type="EMBL" id="TCK90571.1"/>
    </source>
</evidence>
<dbReference type="SUPFAM" id="SSF52151">
    <property type="entry name" value="FabD/lysophospholipase-like"/>
    <property type="match status" value="1"/>
</dbReference>
<evidence type="ECO:0000256" key="2">
    <source>
        <dbReference type="ARBA" id="ARBA00022963"/>
    </source>
</evidence>
<proteinExistence type="predicted"/>
<feature type="short sequence motif" description="GXGXXG" evidence="4">
    <location>
        <begin position="17"/>
        <end position="22"/>
    </location>
</feature>
<evidence type="ECO:0000259" key="5">
    <source>
        <dbReference type="PROSITE" id="PS51635"/>
    </source>
</evidence>
<dbReference type="InterPro" id="IPR002641">
    <property type="entry name" value="PNPLA_dom"/>
</dbReference>
<dbReference type="PANTHER" id="PTHR14226:SF57">
    <property type="entry name" value="BLR7027 PROTEIN"/>
    <property type="match status" value="1"/>
</dbReference>
<evidence type="ECO:0000256" key="1">
    <source>
        <dbReference type="ARBA" id="ARBA00022801"/>
    </source>
</evidence>
<sequence>MEGIIDKNKPYGLVLEGGGARGAYQIGAWKALRELGVNIIGVVGTSVGALNGALIAMDSFEEAVDLWEHVTYSQIMDVNDSIIDKLKQMDLKINDYPIILKDIKKLVMDGGVDISPLKKLIAQFLDEEKIRSSAIDFGLVTVSLSELKPLEVFLEQIPQGELLDFLIASSYLPVFKKEKIRGKWYLDGGFHNKAPTNMLIEKGYKDIIIVRIYGPGIERKIKDDETVDIIEIYSDEDLGGLLEFDTHRCKYNIQLGYYDALRVFRGLKGKSYYIKPTQDEYYYMNKIIGLSYELKMKFIDLFNIKKPYNRGMLEEVVQNIGKRIIIGDQWNYDDFVIEVIDFLANKFKIERFNVYTDMELIHILKEKINHYETMMNKDLKETNQLRELLLQMIKEF</sequence>
<accession>A0A4V2PZN9</accession>
<dbReference type="PROSITE" id="PS51635">
    <property type="entry name" value="PNPLA"/>
    <property type="match status" value="1"/>
</dbReference>
<dbReference type="Gene3D" id="3.40.1090.10">
    <property type="entry name" value="Cytosolic phospholipase A2 catalytic domain"/>
    <property type="match status" value="2"/>
</dbReference>
<keyword evidence="7" id="KW-1185">Reference proteome</keyword>
<dbReference type="EMBL" id="SMGQ01000015">
    <property type="protein sequence ID" value="TCK90571.1"/>
    <property type="molecule type" value="Genomic_DNA"/>
</dbReference>
<keyword evidence="2 4" id="KW-0442">Lipid degradation</keyword>
<dbReference type="PANTHER" id="PTHR14226">
    <property type="entry name" value="NEUROPATHY TARGET ESTERASE/SWISS CHEESE D.MELANOGASTER"/>
    <property type="match status" value="1"/>
</dbReference>
<dbReference type="InterPro" id="IPR050301">
    <property type="entry name" value="NTE"/>
</dbReference>
<feature type="active site" description="Proton acceptor" evidence="4">
    <location>
        <position position="187"/>
    </location>
</feature>
<dbReference type="GO" id="GO:0016042">
    <property type="term" value="P:lipid catabolic process"/>
    <property type="evidence" value="ECO:0007669"/>
    <property type="project" value="UniProtKB-UniRule"/>
</dbReference>
<reference evidence="6 7" key="1">
    <citation type="submission" date="2019-03" db="EMBL/GenBank/DDBJ databases">
        <title>Genomic Encyclopedia of Type Strains, Phase IV (KMG-IV): sequencing the most valuable type-strain genomes for metagenomic binning, comparative biology and taxonomic classification.</title>
        <authorList>
            <person name="Goeker M."/>
        </authorList>
    </citation>
    <scope>NUCLEOTIDE SEQUENCE [LARGE SCALE GENOMIC DNA]</scope>
    <source>
        <strain evidence="6 7">DSM 24176</strain>
    </source>
</reference>
<feature type="active site" description="Nucleophile" evidence="4">
    <location>
        <position position="46"/>
    </location>
</feature>
<dbReference type="OrthoDB" id="9770965at2"/>
<feature type="domain" description="PNPLA" evidence="5">
    <location>
        <begin position="13"/>
        <end position="200"/>
    </location>
</feature>
<name>A0A4V2PZN9_9FIRM</name>
<keyword evidence="1 4" id="KW-0378">Hydrolase</keyword>
<comment type="caution">
    <text evidence="6">The sequence shown here is derived from an EMBL/GenBank/DDBJ whole genome shotgun (WGS) entry which is preliminary data.</text>
</comment>
<dbReference type="Pfam" id="PF01734">
    <property type="entry name" value="Patatin"/>
    <property type="match status" value="1"/>
</dbReference>
<dbReference type="Proteomes" id="UP000294545">
    <property type="component" value="Unassembled WGS sequence"/>
</dbReference>
<evidence type="ECO:0000256" key="3">
    <source>
        <dbReference type="ARBA" id="ARBA00023098"/>
    </source>
</evidence>
<feature type="short sequence motif" description="DGA/G" evidence="4">
    <location>
        <begin position="187"/>
        <end position="189"/>
    </location>
</feature>
<evidence type="ECO:0000313" key="7">
    <source>
        <dbReference type="Proteomes" id="UP000294545"/>
    </source>
</evidence>
<dbReference type="RefSeq" id="WP_132283018.1">
    <property type="nucleotide sequence ID" value="NZ_SMGQ01000015.1"/>
</dbReference>
<organism evidence="6 7">
    <name type="scientific">Natranaerovirga hydrolytica</name>
    <dbReference type="NCBI Taxonomy" id="680378"/>
    <lineage>
        <taxon>Bacteria</taxon>
        <taxon>Bacillati</taxon>
        <taxon>Bacillota</taxon>
        <taxon>Clostridia</taxon>
        <taxon>Lachnospirales</taxon>
        <taxon>Natranaerovirgaceae</taxon>
        <taxon>Natranaerovirga</taxon>
    </lineage>
</organism>
<dbReference type="GO" id="GO:0016787">
    <property type="term" value="F:hydrolase activity"/>
    <property type="evidence" value="ECO:0007669"/>
    <property type="project" value="UniProtKB-UniRule"/>
</dbReference>
<keyword evidence="3 4" id="KW-0443">Lipid metabolism</keyword>